<reference evidence="1" key="1">
    <citation type="submission" date="2021-06" db="EMBL/GenBank/DDBJ databases">
        <authorList>
            <person name="Kallberg Y."/>
            <person name="Tangrot J."/>
            <person name="Rosling A."/>
        </authorList>
    </citation>
    <scope>NUCLEOTIDE SEQUENCE</scope>
    <source>
        <strain evidence="1">IN212</strain>
    </source>
</reference>
<keyword evidence="2" id="KW-1185">Reference proteome</keyword>
<accession>A0A9N9K7B4</accession>
<proteinExistence type="predicted"/>
<feature type="non-terminal residue" evidence="1">
    <location>
        <position position="1"/>
    </location>
</feature>
<organism evidence="1 2">
    <name type="scientific">Racocetra fulgida</name>
    <dbReference type="NCBI Taxonomy" id="60492"/>
    <lineage>
        <taxon>Eukaryota</taxon>
        <taxon>Fungi</taxon>
        <taxon>Fungi incertae sedis</taxon>
        <taxon>Mucoromycota</taxon>
        <taxon>Glomeromycotina</taxon>
        <taxon>Glomeromycetes</taxon>
        <taxon>Diversisporales</taxon>
        <taxon>Gigasporaceae</taxon>
        <taxon>Racocetra</taxon>
    </lineage>
</organism>
<protein>
    <submittedName>
        <fullName evidence="1">3987_t:CDS:1</fullName>
    </submittedName>
</protein>
<name>A0A9N9K7B4_9GLOM</name>
<evidence type="ECO:0000313" key="1">
    <source>
        <dbReference type="EMBL" id="CAG8814231.1"/>
    </source>
</evidence>
<gene>
    <name evidence="1" type="ORF">RFULGI_LOCUS19086</name>
</gene>
<dbReference type="OrthoDB" id="2316005at2759"/>
<comment type="caution">
    <text evidence="1">The sequence shown here is derived from an EMBL/GenBank/DDBJ whole genome shotgun (WGS) entry which is preliminary data.</text>
</comment>
<dbReference type="Proteomes" id="UP000789396">
    <property type="component" value="Unassembled WGS sequence"/>
</dbReference>
<dbReference type="AlphaFoldDB" id="A0A9N9K7B4"/>
<feature type="non-terminal residue" evidence="1">
    <location>
        <position position="212"/>
    </location>
</feature>
<sequence>DKKIKRSLENSTNLKDIVWKEHNKFHIKIYKEDDLDWNKLIEQCAIEKGFTYENDRIQLTKTQAFTIDVTTIKPQTSRLFSGTREFKCEQQLDGLLKESLIFNGQIESSLSLPYLSYLSLLAGLTLERTNELRKSRVECTTYSYDYIEKAKLNIDKTNVKLDNDFIKDVKSALDDTYLQRKKINKLKEISRKYGHFYASEVIFGGAIIKNIK</sequence>
<dbReference type="EMBL" id="CAJVPZ010089552">
    <property type="protein sequence ID" value="CAG8814231.1"/>
    <property type="molecule type" value="Genomic_DNA"/>
</dbReference>
<evidence type="ECO:0000313" key="2">
    <source>
        <dbReference type="Proteomes" id="UP000789396"/>
    </source>
</evidence>